<evidence type="ECO:0000256" key="4">
    <source>
        <dbReference type="PROSITE-ProRule" id="PRU00557"/>
    </source>
</evidence>
<dbReference type="AlphaFoldDB" id="A0A8C7XLB9"/>
<dbReference type="InterPro" id="IPR050733">
    <property type="entry name" value="Vitellogenin/Apolipophorin"/>
</dbReference>
<comment type="caution">
    <text evidence="4">Lacks conserved residue(s) required for the propagation of feature annotation.</text>
</comment>
<evidence type="ECO:0000256" key="2">
    <source>
        <dbReference type="ARBA" id="ARBA00022761"/>
    </source>
</evidence>
<evidence type="ECO:0000313" key="7">
    <source>
        <dbReference type="Proteomes" id="UP000694383"/>
    </source>
</evidence>
<sequence length="544" mass="61259">VLPAPDFSAGKTYVYKYEASIMSGLPDEGLARAGLNVSSKILISAVHENTYMLKPLELIINEYNGIWPKDHPEPVGKLTAAMTPELNIPIKFEYSNGVVGKVFAPEGVSDLVLNFYRGFLNILQLNIKKTHNVYDLQEAGTQGVCKTLYSVNEDVKADRILLTKTRDMNHCQERISREMGLAYTEKCDECQKESKNLRGSTSYRYILKPVPSGIMILEADVNELIQFSPVSEHYGAAQTETRQTLVFLEIQKSPIAPVSAEYHHRGSLKYEFSKEFELSPLQLVKVTDERAQTEELLNHLVTHNAEKVNDHAPLKYLELIQLLRLARYEDLEVLWSKYRNMPSHRFWLLEAIPAIGTSAAVRFIKEKFQAEDLSVAEAVRTLVAAVHMVKANPESIKLFETLTEDNKIDANPVLREIVFLGYGTMIYKYCEESDVCPVEYIKPIQKRLSEAVSKGETEDIILYVKVLGNAGHPSSLKSITKIMPIHGTAAASLPIPVHIEAIMALRNIAKKEPRMVNSRALPTILKYPPHPLISKLILGLISFW</sequence>
<dbReference type="GO" id="GO:0005319">
    <property type="term" value="F:lipid transporter activity"/>
    <property type="evidence" value="ECO:0007669"/>
    <property type="project" value="InterPro"/>
</dbReference>
<keyword evidence="4" id="KW-1015">Disulfide bond</keyword>
<dbReference type="InterPro" id="IPR015816">
    <property type="entry name" value="Vitellinogen_b-sht_N"/>
</dbReference>
<keyword evidence="1" id="KW-0732">Signal</keyword>
<feature type="domain" description="Vitellogenin" evidence="5">
    <location>
        <begin position="7"/>
        <end position="544"/>
    </location>
</feature>
<evidence type="ECO:0000313" key="6">
    <source>
        <dbReference type="Ensembl" id="ENSOSIP00000015186.1"/>
    </source>
</evidence>
<proteinExistence type="predicted"/>
<keyword evidence="7" id="KW-1185">Reference proteome</keyword>
<dbReference type="GO" id="GO:0045735">
    <property type="term" value="F:nutrient reservoir activity"/>
    <property type="evidence" value="ECO:0007669"/>
    <property type="project" value="UniProtKB-KW"/>
</dbReference>
<feature type="disulfide bond" evidence="4">
    <location>
        <begin position="187"/>
        <end position="190"/>
    </location>
</feature>
<dbReference type="SMART" id="SM00638">
    <property type="entry name" value="LPD_N"/>
    <property type="match status" value="1"/>
</dbReference>
<dbReference type="InterPro" id="IPR011030">
    <property type="entry name" value="Lipovitellin_superhlx_dom"/>
</dbReference>
<name>A0A8C7XLB9_9TELE</name>
<keyword evidence="3" id="KW-0325">Glycoprotein</keyword>
<dbReference type="GO" id="GO:0071391">
    <property type="term" value="P:cellular response to estrogen stimulus"/>
    <property type="evidence" value="ECO:0007669"/>
    <property type="project" value="TreeGrafter"/>
</dbReference>
<feature type="disulfide bond" evidence="4">
    <location>
        <begin position="145"/>
        <end position="171"/>
    </location>
</feature>
<dbReference type="SUPFAM" id="SSF48431">
    <property type="entry name" value="Lipovitellin-phosvitin complex, superhelical domain"/>
    <property type="match status" value="1"/>
</dbReference>
<accession>A0A8C7XLB9</accession>
<dbReference type="Proteomes" id="UP000694383">
    <property type="component" value="Unplaced"/>
</dbReference>
<dbReference type="GeneTree" id="ENSGT00530000064273"/>
<dbReference type="Pfam" id="PF01347">
    <property type="entry name" value="Vitellogenin_N"/>
    <property type="match status" value="1"/>
</dbReference>
<organism evidence="6 7">
    <name type="scientific">Oryzias sinensis</name>
    <name type="common">Chinese medaka</name>
    <dbReference type="NCBI Taxonomy" id="183150"/>
    <lineage>
        <taxon>Eukaryota</taxon>
        <taxon>Metazoa</taxon>
        <taxon>Chordata</taxon>
        <taxon>Craniata</taxon>
        <taxon>Vertebrata</taxon>
        <taxon>Euteleostomi</taxon>
        <taxon>Actinopterygii</taxon>
        <taxon>Neopterygii</taxon>
        <taxon>Teleostei</taxon>
        <taxon>Neoteleostei</taxon>
        <taxon>Acanthomorphata</taxon>
        <taxon>Ovalentaria</taxon>
        <taxon>Atherinomorphae</taxon>
        <taxon>Beloniformes</taxon>
        <taxon>Adrianichthyidae</taxon>
        <taxon>Oryziinae</taxon>
        <taxon>Oryzias</taxon>
    </lineage>
</organism>
<keyword evidence="2" id="KW-0758">Storage protein</keyword>
<dbReference type="Gene3D" id="2.30.230.10">
    <property type="entry name" value="Lipovitellin, beta-sheet shell regions, chain A"/>
    <property type="match status" value="1"/>
</dbReference>
<dbReference type="FunFam" id="2.30.230.10:FF:000002">
    <property type="entry name" value="Vitellogenin 7"/>
    <property type="match status" value="1"/>
</dbReference>
<dbReference type="PROSITE" id="PS51211">
    <property type="entry name" value="VITELLOGENIN"/>
    <property type="match status" value="1"/>
</dbReference>
<evidence type="ECO:0000256" key="1">
    <source>
        <dbReference type="ARBA" id="ARBA00022729"/>
    </source>
</evidence>
<dbReference type="PANTHER" id="PTHR23345:SF9">
    <property type="entry name" value="VITELLOGENIN-RELATED"/>
    <property type="match status" value="1"/>
</dbReference>
<dbReference type="Ensembl" id="ENSOSIT00000016061.1">
    <property type="protein sequence ID" value="ENSOSIP00000015186.1"/>
    <property type="gene ID" value="ENSOSIG00000008505.1"/>
</dbReference>
<reference evidence="6" key="1">
    <citation type="submission" date="2025-08" db="UniProtKB">
        <authorList>
            <consortium name="Ensembl"/>
        </authorList>
    </citation>
    <scope>IDENTIFICATION</scope>
</reference>
<dbReference type="PANTHER" id="PTHR23345">
    <property type="entry name" value="VITELLOGENIN-RELATED"/>
    <property type="match status" value="1"/>
</dbReference>
<protein>
    <recommendedName>
        <fullName evidence="5">Vitellogenin domain-containing protein</fullName>
    </recommendedName>
</protein>
<evidence type="ECO:0000256" key="3">
    <source>
        <dbReference type="ARBA" id="ARBA00023180"/>
    </source>
</evidence>
<dbReference type="InterPro" id="IPR015819">
    <property type="entry name" value="Lipid_transp_b-sht_shell"/>
</dbReference>
<dbReference type="Gene3D" id="1.25.10.20">
    <property type="entry name" value="Vitellinogen, superhelical"/>
    <property type="match status" value="1"/>
</dbReference>
<dbReference type="GO" id="GO:0032355">
    <property type="term" value="P:response to estradiol"/>
    <property type="evidence" value="ECO:0007669"/>
    <property type="project" value="TreeGrafter"/>
</dbReference>
<evidence type="ECO:0000259" key="5">
    <source>
        <dbReference type="PROSITE" id="PS51211"/>
    </source>
</evidence>
<reference evidence="6" key="2">
    <citation type="submission" date="2025-09" db="UniProtKB">
        <authorList>
            <consortium name="Ensembl"/>
        </authorList>
    </citation>
    <scope>IDENTIFICATION</scope>
</reference>
<dbReference type="InterPro" id="IPR001747">
    <property type="entry name" value="Vitellogenin_N"/>
</dbReference>
<dbReference type="SUPFAM" id="SSF56968">
    <property type="entry name" value="Lipovitellin-phosvitin complex, beta-sheet shell regions"/>
    <property type="match status" value="1"/>
</dbReference>